<dbReference type="GO" id="GO:0006270">
    <property type="term" value="P:DNA replication initiation"/>
    <property type="evidence" value="ECO:0007669"/>
    <property type="project" value="TreeGrafter"/>
</dbReference>
<name>A0A3E2GV85_SCYLI</name>
<feature type="compositionally biased region" description="Polar residues" evidence="2">
    <location>
        <begin position="615"/>
        <end position="629"/>
    </location>
</feature>
<dbReference type="SMART" id="SM00292">
    <property type="entry name" value="BRCT"/>
    <property type="match status" value="3"/>
</dbReference>
<feature type="non-terminal residue" evidence="4">
    <location>
        <position position="717"/>
    </location>
</feature>
<dbReference type="InterPro" id="IPR036420">
    <property type="entry name" value="BRCT_dom_sf"/>
</dbReference>
<dbReference type="SUPFAM" id="SSF52113">
    <property type="entry name" value="BRCT domain"/>
    <property type="match status" value="3"/>
</dbReference>
<keyword evidence="5" id="KW-1185">Reference proteome</keyword>
<dbReference type="Pfam" id="PF00533">
    <property type="entry name" value="BRCT"/>
    <property type="match status" value="1"/>
</dbReference>
<feature type="non-terminal residue" evidence="4">
    <location>
        <position position="1"/>
    </location>
</feature>
<dbReference type="InterPro" id="IPR001357">
    <property type="entry name" value="BRCT_dom"/>
</dbReference>
<evidence type="ECO:0000256" key="2">
    <source>
        <dbReference type="SAM" id="MobiDB-lite"/>
    </source>
</evidence>
<evidence type="ECO:0000313" key="5">
    <source>
        <dbReference type="Proteomes" id="UP000258309"/>
    </source>
</evidence>
<feature type="compositionally biased region" description="Polar residues" evidence="2">
    <location>
        <begin position="468"/>
        <end position="486"/>
    </location>
</feature>
<dbReference type="Proteomes" id="UP000258309">
    <property type="component" value="Unassembled WGS sequence"/>
</dbReference>
<feature type="region of interest" description="Disordered" evidence="2">
    <location>
        <begin position="208"/>
        <end position="229"/>
    </location>
</feature>
<dbReference type="OrthoDB" id="251770at2759"/>
<dbReference type="GO" id="GO:0007095">
    <property type="term" value="P:mitotic G2 DNA damage checkpoint signaling"/>
    <property type="evidence" value="ECO:0007669"/>
    <property type="project" value="TreeGrafter"/>
</dbReference>
<organism evidence="4 5">
    <name type="scientific">Scytalidium lignicola</name>
    <name type="common">Hyphomycete</name>
    <dbReference type="NCBI Taxonomy" id="5539"/>
    <lineage>
        <taxon>Eukaryota</taxon>
        <taxon>Fungi</taxon>
        <taxon>Dikarya</taxon>
        <taxon>Ascomycota</taxon>
        <taxon>Pezizomycotina</taxon>
        <taxon>Leotiomycetes</taxon>
        <taxon>Leotiomycetes incertae sedis</taxon>
        <taxon>Scytalidium</taxon>
    </lineage>
</organism>
<accession>A0A3E2GV85</accession>
<feature type="region of interest" description="Disordered" evidence="2">
    <location>
        <begin position="460"/>
        <end position="662"/>
    </location>
</feature>
<dbReference type="CDD" id="cd17731">
    <property type="entry name" value="BRCT_TopBP1_rpt2_like"/>
    <property type="match status" value="1"/>
</dbReference>
<feature type="compositionally biased region" description="Basic and acidic residues" evidence="2">
    <location>
        <begin position="208"/>
        <end position="219"/>
    </location>
</feature>
<dbReference type="EMBL" id="NCSJ02000365">
    <property type="protein sequence ID" value="RFU25084.1"/>
    <property type="molecule type" value="Genomic_DNA"/>
</dbReference>
<dbReference type="STRING" id="5539.A0A3E2GV85"/>
<feature type="compositionally biased region" description="Basic and acidic residues" evidence="2">
    <location>
        <begin position="704"/>
        <end position="717"/>
    </location>
</feature>
<dbReference type="Gene3D" id="3.40.50.10190">
    <property type="entry name" value="BRCT domain"/>
    <property type="match status" value="3"/>
</dbReference>
<evidence type="ECO:0000259" key="3">
    <source>
        <dbReference type="PROSITE" id="PS50172"/>
    </source>
</evidence>
<feature type="compositionally biased region" description="Polar residues" evidence="2">
    <location>
        <begin position="500"/>
        <end position="510"/>
    </location>
</feature>
<feature type="compositionally biased region" description="Polar residues" evidence="2">
    <location>
        <begin position="584"/>
        <end position="607"/>
    </location>
</feature>
<feature type="domain" description="BRCT" evidence="3">
    <location>
        <begin position="20"/>
        <end position="93"/>
    </location>
</feature>
<dbReference type="OMA" id="FATQWNI"/>
<evidence type="ECO:0000256" key="1">
    <source>
        <dbReference type="ARBA" id="ARBA00022737"/>
    </source>
</evidence>
<sequence length="717" mass="79701">MNPIDSDEGQYGGPTNGTFDSSFPLKGVTICCTSVADEKRVQMATMAAEMGAIHRYDLTGDVTHLIVGHYDTPKYRFVAKNRPDVRPMTVNWIESIRELWIAAKEIDIEALELEHTLPTLHSLKFSMTGCDDPVERQSIAEKIKANGADYEGDLTKRITHLISFRTEGAKYKAAKTWGLHIVSIEWLNDSLERGMILDEKLYDPSFPEDQRGKDAWDRSKPRRTSLGKRLRDDSFASLEDGKRKLRRTASTKLNSQNEGIWGDIVGAGPAIQVTRSMQWERPERESIRRTESIENRDQPSAIREVQPTSGIQSAPQGIFAGYHVVGRPFPNFPITEFKDMIISTSAFNGIDLRHVKEATQLLGATYSEDFTPKSQVLVTNSEQGLRKDKLDHARQWKVPIVTANWLWDSISAGIRLEFKGYQLGGKAVSPQILNQKKLQPWSEDVEKQKDMSNMKTFSKTVESRMDSCSKSPKPEATNSTPFTSVDTVIINREEEPNTEPPLTSENSTAATDEASTKSEPLSEIPSNSPKRPPPKADNLPKIPPQDIENAISNLLAKTKTISASATDPLEENRRRGGKRILGRATSNVSTGSTGLSRATSVDSTATHGNAVEWTGPQSNSNILSASGQLRFQGADGDRGTGVENEGENQPPPTQIQYDDPDSKEFKERVMARMMGEKLDPKKREKAVTIGDVAEWSKASGSRRSGRDRVGRERVGYR</sequence>
<feature type="domain" description="BRCT" evidence="3">
    <location>
        <begin position="115"/>
        <end position="204"/>
    </location>
</feature>
<dbReference type="GO" id="GO:0033314">
    <property type="term" value="P:mitotic DNA replication checkpoint signaling"/>
    <property type="evidence" value="ECO:0007669"/>
    <property type="project" value="TreeGrafter"/>
</dbReference>
<protein>
    <recommendedName>
        <fullName evidence="3">BRCT domain-containing protein</fullName>
    </recommendedName>
</protein>
<dbReference type="AlphaFoldDB" id="A0A3E2GV85"/>
<keyword evidence="1" id="KW-0677">Repeat</keyword>
<dbReference type="PANTHER" id="PTHR13561">
    <property type="entry name" value="DNA REPLICATION REGULATOR DPB11-RELATED"/>
    <property type="match status" value="1"/>
</dbReference>
<feature type="domain" description="BRCT" evidence="3">
    <location>
        <begin position="337"/>
        <end position="423"/>
    </location>
</feature>
<dbReference type="Pfam" id="PF12738">
    <property type="entry name" value="PTCB-BRCT"/>
    <property type="match status" value="2"/>
</dbReference>
<evidence type="ECO:0000313" key="4">
    <source>
        <dbReference type="EMBL" id="RFU25084.1"/>
    </source>
</evidence>
<gene>
    <name evidence="4" type="ORF">B7463_g11245</name>
</gene>
<reference evidence="4 5" key="1">
    <citation type="submission" date="2018-05" db="EMBL/GenBank/DDBJ databases">
        <title>Draft genome sequence of Scytalidium lignicola DSM 105466, a ubiquitous saprotrophic fungus.</title>
        <authorList>
            <person name="Buettner E."/>
            <person name="Gebauer A.M."/>
            <person name="Hofrichter M."/>
            <person name="Liers C."/>
            <person name="Kellner H."/>
        </authorList>
    </citation>
    <scope>NUCLEOTIDE SEQUENCE [LARGE SCALE GENOMIC DNA]</scope>
    <source>
        <strain evidence="4 5">DSM 105466</strain>
    </source>
</reference>
<dbReference type="PANTHER" id="PTHR13561:SF20">
    <property type="entry name" value="DNA TOPOISOMERASE 2-BINDING PROTEIN 1"/>
    <property type="match status" value="1"/>
</dbReference>
<dbReference type="InterPro" id="IPR059215">
    <property type="entry name" value="BRCT2_TopBP1-like"/>
</dbReference>
<proteinExistence type="predicted"/>
<dbReference type="PROSITE" id="PS50172">
    <property type="entry name" value="BRCT"/>
    <property type="match status" value="3"/>
</dbReference>
<feature type="region of interest" description="Disordered" evidence="2">
    <location>
        <begin position="696"/>
        <end position="717"/>
    </location>
</feature>
<comment type="caution">
    <text evidence="4">The sequence shown here is derived from an EMBL/GenBank/DDBJ whole genome shotgun (WGS) entry which is preliminary data.</text>
</comment>